<evidence type="ECO:0000313" key="2">
    <source>
        <dbReference type="Proteomes" id="UP001166004"/>
    </source>
</evidence>
<dbReference type="EMBL" id="LANA01000002">
    <property type="protein sequence ID" value="NMN67874.1"/>
    <property type="molecule type" value="Genomic_DNA"/>
</dbReference>
<accession>A0ABX1T497</accession>
<name>A0ABX1T497_PELUQ</name>
<dbReference type="Proteomes" id="UP001166004">
    <property type="component" value="Unassembled WGS sequence"/>
</dbReference>
<comment type="caution">
    <text evidence="1">The sequence shown here is derived from an EMBL/GenBank/DDBJ whole genome shotgun (WGS) entry which is preliminary data.</text>
</comment>
<keyword evidence="2" id="KW-1185">Reference proteome</keyword>
<organism evidence="1 2">
    <name type="scientific">Pelagibacter ubique</name>
    <dbReference type="NCBI Taxonomy" id="198252"/>
    <lineage>
        <taxon>Bacteria</taxon>
        <taxon>Pseudomonadati</taxon>
        <taxon>Pseudomonadota</taxon>
        <taxon>Alphaproteobacteria</taxon>
        <taxon>Candidatus Pelagibacterales</taxon>
        <taxon>Candidatus Pelagibacteraceae</taxon>
        <taxon>Candidatus Pelagibacter</taxon>
    </lineage>
</organism>
<evidence type="ECO:0000313" key="1">
    <source>
        <dbReference type="EMBL" id="NMN67874.1"/>
    </source>
</evidence>
<dbReference type="Pfam" id="PF13759">
    <property type="entry name" value="2OG-FeII_Oxy_5"/>
    <property type="match status" value="1"/>
</dbReference>
<dbReference type="Gene3D" id="2.60.120.620">
    <property type="entry name" value="q2cbj1_9rhob like domain"/>
    <property type="match status" value="1"/>
</dbReference>
<dbReference type="InterPro" id="IPR012668">
    <property type="entry name" value="CHP02466"/>
</dbReference>
<sequence length="273" mass="31418">MLYNKKKYLEALEHFKLINFKEGKNYLLRCLYSANQQPDFYKQLDTMLNQGETNAVIGSLISRSEIKYGINRLNPFCNEPLKYVLISDLSKKYDFKNIFIKTANDILKDKTTGSKAQGHLTNGRQTSGNFFDIKGFYIKQIENIIHLELEKYRIHFKNSKEGFLKKWPASYKINGWLVNMKSGGSIKAHMHDLGWITGSIYINVPRKVKNDSGNIVVCLDDTENKLRKTKQESTINVVTGSLCLFPASLLHYTIPFESQEDRTVLAFDVIPNN</sequence>
<reference evidence="1 2" key="1">
    <citation type="submission" date="2019-07" db="EMBL/GenBank/DDBJ databases">
        <title>SAR11 Genome Evolution.</title>
        <authorList>
            <person name="Giovannoni S."/>
        </authorList>
    </citation>
    <scope>NUCLEOTIDE SEQUENCE [LARGE SCALE GENOMIC DNA]</scope>
    <source>
        <strain evidence="1 2">HTCC9565</strain>
    </source>
</reference>
<proteinExistence type="predicted"/>
<protein>
    <submittedName>
        <fullName evidence="1">2-oxoglutarate-Fe(II)-dependent oxygenase superfamily protein</fullName>
    </submittedName>
</protein>
<gene>
    <name evidence="1" type="ORF">VP91_00010240</name>
</gene>